<evidence type="ECO:0000313" key="3">
    <source>
        <dbReference type="Proteomes" id="UP000177199"/>
    </source>
</evidence>
<keyword evidence="1" id="KW-0812">Transmembrane</keyword>
<keyword evidence="1" id="KW-1133">Transmembrane helix</keyword>
<dbReference type="InterPro" id="IPR043993">
    <property type="entry name" value="T4SS_pilin"/>
</dbReference>
<sequence>MTDDLFGKITPPIEGFGGEPESIIGVAAGAGLKIFFVAAGIIALIFLLRGSINWITSGGDKEKIEKARHTLTNAVIGLVIIFVVLSGIWTLEQVIFPNETFCIGLTCPIKIPTIN</sequence>
<evidence type="ECO:0000313" key="2">
    <source>
        <dbReference type="EMBL" id="OGK30087.1"/>
    </source>
</evidence>
<organism evidence="2 3">
    <name type="scientific">Candidatus Roizmanbacteria bacterium RIFCSPHIGHO2_12_FULL_33_9</name>
    <dbReference type="NCBI Taxonomy" id="1802045"/>
    <lineage>
        <taxon>Bacteria</taxon>
        <taxon>Candidatus Roizmaniibacteriota</taxon>
    </lineage>
</organism>
<dbReference type="Proteomes" id="UP000177199">
    <property type="component" value="Unassembled WGS sequence"/>
</dbReference>
<dbReference type="Pfam" id="PF18895">
    <property type="entry name" value="T4SS_pilin"/>
    <property type="match status" value="1"/>
</dbReference>
<evidence type="ECO:0000256" key="1">
    <source>
        <dbReference type="SAM" id="Phobius"/>
    </source>
</evidence>
<dbReference type="AlphaFoldDB" id="A0A1F7HFS5"/>
<protein>
    <submittedName>
        <fullName evidence="2">Uncharacterized protein</fullName>
    </submittedName>
</protein>
<accession>A0A1F7HFS5</accession>
<proteinExistence type="predicted"/>
<dbReference type="EMBL" id="MFZV01000052">
    <property type="protein sequence ID" value="OGK30087.1"/>
    <property type="molecule type" value="Genomic_DNA"/>
</dbReference>
<keyword evidence="1" id="KW-0472">Membrane</keyword>
<feature type="transmembrane region" description="Helical" evidence="1">
    <location>
        <begin position="23"/>
        <end position="48"/>
    </location>
</feature>
<name>A0A1F7HFS5_9BACT</name>
<feature type="transmembrane region" description="Helical" evidence="1">
    <location>
        <begin position="69"/>
        <end position="91"/>
    </location>
</feature>
<comment type="caution">
    <text evidence="2">The sequence shown here is derived from an EMBL/GenBank/DDBJ whole genome shotgun (WGS) entry which is preliminary data.</text>
</comment>
<reference evidence="2 3" key="1">
    <citation type="journal article" date="2016" name="Nat. Commun.">
        <title>Thousands of microbial genomes shed light on interconnected biogeochemical processes in an aquifer system.</title>
        <authorList>
            <person name="Anantharaman K."/>
            <person name="Brown C.T."/>
            <person name="Hug L.A."/>
            <person name="Sharon I."/>
            <person name="Castelle C.J."/>
            <person name="Probst A.J."/>
            <person name="Thomas B.C."/>
            <person name="Singh A."/>
            <person name="Wilkins M.J."/>
            <person name="Karaoz U."/>
            <person name="Brodie E.L."/>
            <person name="Williams K.H."/>
            <person name="Hubbard S.S."/>
            <person name="Banfield J.F."/>
        </authorList>
    </citation>
    <scope>NUCLEOTIDE SEQUENCE [LARGE SCALE GENOMIC DNA]</scope>
</reference>
<gene>
    <name evidence="2" type="ORF">A3F29_04910</name>
</gene>